<name>A0A4R6ZLZ0_9LIST</name>
<protein>
    <submittedName>
        <fullName evidence="2">Uncharacterized protein</fullName>
    </submittedName>
</protein>
<organism evidence="2 3">
    <name type="scientific">Listeria rocourtiae</name>
    <dbReference type="NCBI Taxonomy" id="647910"/>
    <lineage>
        <taxon>Bacteria</taxon>
        <taxon>Bacillati</taxon>
        <taxon>Bacillota</taxon>
        <taxon>Bacilli</taxon>
        <taxon>Bacillales</taxon>
        <taxon>Listeriaceae</taxon>
        <taxon>Listeria</taxon>
    </lineage>
</organism>
<feature type="transmembrane region" description="Helical" evidence="1">
    <location>
        <begin position="6"/>
        <end position="25"/>
    </location>
</feature>
<sequence>MKTKNIIASIVLVFVLVILLILKIWQTDQTIQIQTVTKIQIMRG</sequence>
<evidence type="ECO:0000313" key="2">
    <source>
        <dbReference type="EMBL" id="TDR53471.1"/>
    </source>
</evidence>
<reference evidence="2 3" key="1">
    <citation type="submission" date="2019-03" db="EMBL/GenBank/DDBJ databases">
        <title>Genomic Encyclopedia of Type Strains, Phase III (KMG-III): the genomes of soil and plant-associated and newly described type strains.</title>
        <authorList>
            <person name="Whitman W."/>
        </authorList>
    </citation>
    <scope>NUCLEOTIDE SEQUENCE [LARGE SCALE GENOMIC DNA]</scope>
    <source>
        <strain evidence="2 3">CECT 7972</strain>
    </source>
</reference>
<dbReference type="EMBL" id="SNZK01000004">
    <property type="protein sequence ID" value="TDR53471.1"/>
    <property type="molecule type" value="Genomic_DNA"/>
</dbReference>
<accession>A0A4R6ZLZ0</accession>
<gene>
    <name evidence="2" type="ORF">DFP96_10457</name>
</gene>
<keyword evidence="1" id="KW-1133">Transmembrane helix</keyword>
<keyword evidence="1" id="KW-0812">Transmembrane</keyword>
<dbReference type="AlphaFoldDB" id="A0A4R6ZLZ0"/>
<proteinExistence type="predicted"/>
<dbReference type="Proteomes" id="UP000295558">
    <property type="component" value="Unassembled WGS sequence"/>
</dbReference>
<keyword evidence="1" id="KW-0472">Membrane</keyword>
<evidence type="ECO:0000313" key="3">
    <source>
        <dbReference type="Proteomes" id="UP000295558"/>
    </source>
</evidence>
<comment type="caution">
    <text evidence="2">The sequence shown here is derived from an EMBL/GenBank/DDBJ whole genome shotgun (WGS) entry which is preliminary data.</text>
</comment>
<keyword evidence="3" id="KW-1185">Reference proteome</keyword>
<evidence type="ECO:0000256" key="1">
    <source>
        <dbReference type="SAM" id="Phobius"/>
    </source>
</evidence>